<reference evidence="1" key="2">
    <citation type="submission" date="2020-11" db="EMBL/GenBank/DDBJ databases">
        <authorList>
            <person name="McCartney M.A."/>
            <person name="Auch B."/>
            <person name="Kono T."/>
            <person name="Mallez S."/>
            <person name="Becker A."/>
            <person name="Gohl D.M."/>
            <person name="Silverstein K.A.T."/>
            <person name="Koren S."/>
            <person name="Bechman K.B."/>
            <person name="Herman A."/>
            <person name="Abrahante J.E."/>
            <person name="Garbe J."/>
        </authorList>
    </citation>
    <scope>NUCLEOTIDE SEQUENCE</scope>
    <source>
        <strain evidence="1">Duluth1</strain>
        <tissue evidence="1">Whole animal</tissue>
    </source>
</reference>
<name>A0A9D4L6E7_DREPO</name>
<evidence type="ECO:0000313" key="2">
    <source>
        <dbReference type="Proteomes" id="UP000828390"/>
    </source>
</evidence>
<dbReference type="AlphaFoldDB" id="A0A9D4L6E7"/>
<protein>
    <submittedName>
        <fullName evidence="1">Uncharacterized protein</fullName>
    </submittedName>
</protein>
<organism evidence="1 2">
    <name type="scientific">Dreissena polymorpha</name>
    <name type="common">Zebra mussel</name>
    <name type="synonym">Mytilus polymorpha</name>
    <dbReference type="NCBI Taxonomy" id="45954"/>
    <lineage>
        <taxon>Eukaryota</taxon>
        <taxon>Metazoa</taxon>
        <taxon>Spiralia</taxon>
        <taxon>Lophotrochozoa</taxon>
        <taxon>Mollusca</taxon>
        <taxon>Bivalvia</taxon>
        <taxon>Autobranchia</taxon>
        <taxon>Heteroconchia</taxon>
        <taxon>Euheterodonta</taxon>
        <taxon>Imparidentia</taxon>
        <taxon>Neoheterodontei</taxon>
        <taxon>Myida</taxon>
        <taxon>Dreissenoidea</taxon>
        <taxon>Dreissenidae</taxon>
        <taxon>Dreissena</taxon>
    </lineage>
</organism>
<accession>A0A9D4L6E7</accession>
<sequence>MLRGMCALNDLVKVTGGEITYCDNSDSATVPHSHWCDVTNVTGQTESGHNTRLTYQCDGGVWRREFGTSTEIFTGIFFFNSNTKMI</sequence>
<keyword evidence="2" id="KW-1185">Reference proteome</keyword>
<dbReference type="EMBL" id="JAIWYP010000003">
    <property type="protein sequence ID" value="KAH3852668.1"/>
    <property type="molecule type" value="Genomic_DNA"/>
</dbReference>
<evidence type="ECO:0000313" key="1">
    <source>
        <dbReference type="EMBL" id="KAH3852668.1"/>
    </source>
</evidence>
<gene>
    <name evidence="1" type="ORF">DPMN_095181</name>
</gene>
<proteinExistence type="predicted"/>
<comment type="caution">
    <text evidence="1">The sequence shown here is derived from an EMBL/GenBank/DDBJ whole genome shotgun (WGS) entry which is preliminary data.</text>
</comment>
<dbReference type="Proteomes" id="UP000828390">
    <property type="component" value="Unassembled WGS sequence"/>
</dbReference>
<reference evidence="1" key="1">
    <citation type="journal article" date="2019" name="bioRxiv">
        <title>The Genome of the Zebra Mussel, Dreissena polymorpha: A Resource for Invasive Species Research.</title>
        <authorList>
            <person name="McCartney M.A."/>
            <person name="Auch B."/>
            <person name="Kono T."/>
            <person name="Mallez S."/>
            <person name="Zhang Y."/>
            <person name="Obille A."/>
            <person name="Becker A."/>
            <person name="Abrahante J.E."/>
            <person name="Garbe J."/>
            <person name="Badalamenti J.P."/>
            <person name="Herman A."/>
            <person name="Mangelson H."/>
            <person name="Liachko I."/>
            <person name="Sullivan S."/>
            <person name="Sone E.D."/>
            <person name="Koren S."/>
            <person name="Silverstein K.A.T."/>
            <person name="Beckman K.B."/>
            <person name="Gohl D.M."/>
        </authorList>
    </citation>
    <scope>NUCLEOTIDE SEQUENCE</scope>
    <source>
        <strain evidence="1">Duluth1</strain>
        <tissue evidence="1">Whole animal</tissue>
    </source>
</reference>